<accession>A0ABQ5IRY3</accession>
<proteinExistence type="predicted"/>
<comment type="caution">
    <text evidence="2">The sequence shown here is derived from an EMBL/GenBank/DDBJ whole genome shotgun (WGS) entry which is preliminary data.</text>
</comment>
<dbReference type="Proteomes" id="UP001151760">
    <property type="component" value="Unassembled WGS sequence"/>
</dbReference>
<name>A0ABQ5IRY3_9ASTR</name>
<evidence type="ECO:0000313" key="3">
    <source>
        <dbReference type="Proteomes" id="UP001151760"/>
    </source>
</evidence>
<reference evidence="2" key="2">
    <citation type="submission" date="2022-01" db="EMBL/GenBank/DDBJ databases">
        <authorList>
            <person name="Yamashiro T."/>
            <person name="Shiraishi A."/>
            <person name="Satake H."/>
            <person name="Nakayama K."/>
        </authorList>
    </citation>
    <scope>NUCLEOTIDE SEQUENCE</scope>
</reference>
<sequence length="75" mass="8202">CTSGFHGVNEPGGVRVAREDDLGVSEGREDVHKVFQQCGSGEKRKLSRCGRNQMGNEPILALPEGAYNFVVYYDA</sequence>
<feature type="non-terminal residue" evidence="2">
    <location>
        <position position="1"/>
    </location>
</feature>
<reference evidence="2" key="1">
    <citation type="journal article" date="2022" name="Int. J. Mol. Sci.">
        <title>Draft Genome of Tanacetum Coccineum: Genomic Comparison of Closely Related Tanacetum-Family Plants.</title>
        <authorList>
            <person name="Yamashiro T."/>
            <person name="Shiraishi A."/>
            <person name="Nakayama K."/>
            <person name="Satake H."/>
        </authorList>
    </citation>
    <scope>NUCLEOTIDE SEQUENCE</scope>
</reference>
<dbReference type="EMBL" id="BQNB010021104">
    <property type="protein sequence ID" value="GJU02914.1"/>
    <property type="molecule type" value="Genomic_DNA"/>
</dbReference>
<keyword evidence="3" id="KW-1185">Reference proteome</keyword>
<protein>
    <submittedName>
        <fullName evidence="2">Uncharacterized protein</fullName>
    </submittedName>
</protein>
<feature type="region of interest" description="Disordered" evidence="1">
    <location>
        <begin position="1"/>
        <end position="20"/>
    </location>
</feature>
<evidence type="ECO:0000313" key="2">
    <source>
        <dbReference type="EMBL" id="GJU02914.1"/>
    </source>
</evidence>
<evidence type="ECO:0000256" key="1">
    <source>
        <dbReference type="SAM" id="MobiDB-lite"/>
    </source>
</evidence>
<gene>
    <name evidence="2" type="ORF">Tco_1113252</name>
</gene>
<organism evidence="2 3">
    <name type="scientific">Tanacetum coccineum</name>
    <dbReference type="NCBI Taxonomy" id="301880"/>
    <lineage>
        <taxon>Eukaryota</taxon>
        <taxon>Viridiplantae</taxon>
        <taxon>Streptophyta</taxon>
        <taxon>Embryophyta</taxon>
        <taxon>Tracheophyta</taxon>
        <taxon>Spermatophyta</taxon>
        <taxon>Magnoliopsida</taxon>
        <taxon>eudicotyledons</taxon>
        <taxon>Gunneridae</taxon>
        <taxon>Pentapetalae</taxon>
        <taxon>asterids</taxon>
        <taxon>campanulids</taxon>
        <taxon>Asterales</taxon>
        <taxon>Asteraceae</taxon>
        <taxon>Asteroideae</taxon>
        <taxon>Anthemideae</taxon>
        <taxon>Anthemidinae</taxon>
        <taxon>Tanacetum</taxon>
    </lineage>
</organism>